<name>A0A3P6QQF7_ANISI</name>
<dbReference type="InterPro" id="IPR040271">
    <property type="entry name" value="T19C3.2-like"/>
</dbReference>
<evidence type="ECO:0000313" key="2">
    <source>
        <dbReference type="Proteomes" id="UP000267096"/>
    </source>
</evidence>
<proteinExistence type="predicted"/>
<dbReference type="EMBL" id="UYRR01031254">
    <property type="protein sequence ID" value="VDK48207.1"/>
    <property type="molecule type" value="Genomic_DNA"/>
</dbReference>
<sequence length="278" mass="32338">MNFTVNAQLAAVYSDVRRTDECENWSSWGPCTWPSKENKVEEWHIRLRCVNCNAGMPAQLSSSVFEHGHRILSLNRHHYDTFSSVYKFQMSYLNQISPICQRHWFYKYVKSHYEHSLNSFFDYMRSVLIRDRPCGMCSYRQSCGFGGRSKCHVSPFEVQGGRAIIPFYVAERVCKESDLNGIDPMESCVANYDLLAENGGECQLWPTDKVDLSDVESAFRENIRQLKWYNCLPQIRRINKLGKKKRQLVCRCCCYPFQPNPVTFRCEQTPNTPSAPGF</sequence>
<accession>A0A3P6QQF7</accession>
<reference evidence="1 2" key="1">
    <citation type="submission" date="2018-11" db="EMBL/GenBank/DDBJ databases">
        <authorList>
            <consortium name="Pathogen Informatics"/>
        </authorList>
    </citation>
    <scope>NUCLEOTIDE SEQUENCE [LARGE SCALE GENOMIC DNA]</scope>
</reference>
<dbReference type="PANTHER" id="PTHR37443">
    <property type="entry name" value="PROTEIN CBG09852-RELATED"/>
    <property type="match status" value="1"/>
</dbReference>
<organism evidence="1 2">
    <name type="scientific">Anisakis simplex</name>
    <name type="common">Herring worm</name>
    <dbReference type="NCBI Taxonomy" id="6269"/>
    <lineage>
        <taxon>Eukaryota</taxon>
        <taxon>Metazoa</taxon>
        <taxon>Ecdysozoa</taxon>
        <taxon>Nematoda</taxon>
        <taxon>Chromadorea</taxon>
        <taxon>Rhabditida</taxon>
        <taxon>Spirurina</taxon>
        <taxon>Ascaridomorpha</taxon>
        <taxon>Ascaridoidea</taxon>
        <taxon>Anisakidae</taxon>
        <taxon>Anisakis</taxon>
        <taxon>Anisakis simplex complex</taxon>
    </lineage>
</organism>
<dbReference type="AlphaFoldDB" id="A0A3P6QQF7"/>
<protein>
    <submittedName>
        <fullName evidence="1">Uncharacterized protein</fullName>
    </submittedName>
</protein>
<evidence type="ECO:0000313" key="1">
    <source>
        <dbReference type="EMBL" id="VDK48207.1"/>
    </source>
</evidence>
<gene>
    <name evidence="1" type="ORF">ASIM_LOCUS12815</name>
</gene>
<keyword evidence="2" id="KW-1185">Reference proteome</keyword>
<dbReference type="PANTHER" id="PTHR37443:SF3">
    <property type="entry name" value="SECRETED PROTEIN"/>
    <property type="match status" value="1"/>
</dbReference>
<dbReference type="OrthoDB" id="5844058at2759"/>
<dbReference type="Proteomes" id="UP000267096">
    <property type="component" value="Unassembled WGS sequence"/>
</dbReference>